<dbReference type="InterPro" id="IPR003851">
    <property type="entry name" value="Znf_Dof"/>
</dbReference>
<dbReference type="PROSITE" id="PS01361">
    <property type="entry name" value="ZF_DOF_1"/>
    <property type="match status" value="1"/>
</dbReference>
<evidence type="ECO:0000259" key="8">
    <source>
        <dbReference type="PROSITE" id="PS50884"/>
    </source>
</evidence>
<accession>A0A9W6F888</accession>
<comment type="caution">
    <text evidence="9">The sequence shown here is derived from an EMBL/GenBank/DDBJ whole genome shotgun (WGS) entry which is preliminary data.</text>
</comment>
<dbReference type="PROSITE" id="PS50884">
    <property type="entry name" value="ZF_DOF_2"/>
    <property type="match status" value="1"/>
</dbReference>
<evidence type="ECO:0000256" key="1">
    <source>
        <dbReference type="ARBA" id="ARBA00022723"/>
    </source>
</evidence>
<dbReference type="EMBL" id="BRXU01000027">
    <property type="protein sequence ID" value="GLC59326.1"/>
    <property type="molecule type" value="Genomic_DNA"/>
</dbReference>
<evidence type="ECO:0000313" key="9">
    <source>
        <dbReference type="EMBL" id="GLC59326.1"/>
    </source>
</evidence>
<evidence type="ECO:0000256" key="5">
    <source>
        <dbReference type="ARBA" id="ARBA00023163"/>
    </source>
</evidence>
<evidence type="ECO:0000256" key="6">
    <source>
        <dbReference type="ARBA" id="ARBA00023242"/>
    </source>
</evidence>
<evidence type="ECO:0000256" key="2">
    <source>
        <dbReference type="ARBA" id="ARBA00022833"/>
    </source>
</evidence>
<feature type="compositionally biased region" description="Basic and acidic residues" evidence="7">
    <location>
        <begin position="27"/>
        <end position="47"/>
    </location>
</feature>
<keyword evidence="5" id="KW-0804">Transcription</keyword>
<feature type="region of interest" description="Disordered" evidence="7">
    <location>
        <begin position="320"/>
        <end position="373"/>
    </location>
</feature>
<evidence type="ECO:0000313" key="10">
    <source>
        <dbReference type="Proteomes" id="UP001165080"/>
    </source>
</evidence>
<keyword evidence="1" id="KW-0479">Metal-binding</keyword>
<feature type="compositionally biased region" description="Low complexity" evidence="7">
    <location>
        <begin position="338"/>
        <end position="355"/>
    </location>
</feature>
<keyword evidence="4" id="KW-0238">DNA-binding</keyword>
<name>A0A9W6F888_9CHLO</name>
<feature type="region of interest" description="Disordered" evidence="7">
    <location>
        <begin position="138"/>
        <end position="162"/>
    </location>
</feature>
<dbReference type="Proteomes" id="UP001165080">
    <property type="component" value="Unassembled WGS sequence"/>
</dbReference>
<dbReference type="PANTHER" id="PTHR31089">
    <property type="entry name" value="CYCLIC DOF FACTOR 2"/>
    <property type="match status" value="1"/>
</dbReference>
<keyword evidence="6" id="KW-0539">Nucleus</keyword>
<feature type="domain" description="Dof-type" evidence="8">
    <location>
        <begin position="96"/>
        <end position="150"/>
    </location>
</feature>
<proteinExistence type="predicted"/>
<evidence type="ECO:0000256" key="3">
    <source>
        <dbReference type="ARBA" id="ARBA00023015"/>
    </source>
</evidence>
<evidence type="ECO:0000256" key="7">
    <source>
        <dbReference type="SAM" id="MobiDB-lite"/>
    </source>
</evidence>
<feature type="region of interest" description="Disordered" evidence="7">
    <location>
        <begin position="1"/>
        <end position="98"/>
    </location>
</feature>
<dbReference type="PANTHER" id="PTHR31089:SF1">
    <property type="entry name" value="CYCLIC DOF FACTOR 3"/>
    <property type="match status" value="1"/>
</dbReference>
<keyword evidence="3" id="KW-0805">Transcription regulation</keyword>
<sequence length="706" mass="71109">MDGGLREAVSSSGQLEDWAAGVAADLDAERGEDNPTDLRRQAGDRDVTSPMAERNGDNQTSAAAKRSRQLQERDSSPDDAAKDGPRPKLPRPEKKETCPRCNSLDTKFCYYNNYNIKQPRFYCKTCQRYWTAGGTLRNIAPGSGRRKSKSKAVGREQRDSPSLADQLTAAAAVAQTSMFGLPVNAPSAYSSLNPALLAAADPTSILTNGQTAATTAAYAHQQLLGGHSGLAGLKLAGMSHQLHHGQWNGGSGLASDLSSSAALREHLQAHLGAAGCLGPASLAHAAAGGGGLQHQMSGLDARALLNGHGDDQLPAAVLAQQGDGGHQSSPPGSPPPQQQQQASSPQQQNSQLSPQNSPPQQPQHGSASDDPDAEGVELVMQGQGRRFRRKAEFDAGGRTAGFILGGGSLAALGGAGGGGSLAGAQLGGLNLPPSMASLAAVMGPGGGPSNLGGGLHPLLCSQDNGGPGGLLEGAQSGGLSRHNLQLALQQHQHQIAAQHESLQQLNGLLPHSSVHAINAHHNQLLHGLSHHHHQGSGNSSAAASSAAAAVAALDPLQRSALLQQHLGGVGWLQGGGNMLPSSLLLQQSSSLGTSGNSSAAADWISLAAAAAAKVHAPAAAHGGLDGGVGGGNGGIAAQMLQAQAAAFAAGGGCSGGVGWPSSGSFAGVAGGPSSWSSLWSSYNNPASSNYAGYALQAAAAAYSGNR</sequence>
<keyword evidence="10" id="KW-1185">Reference proteome</keyword>
<dbReference type="GO" id="GO:0003700">
    <property type="term" value="F:DNA-binding transcription factor activity"/>
    <property type="evidence" value="ECO:0007669"/>
    <property type="project" value="InterPro"/>
</dbReference>
<dbReference type="AlphaFoldDB" id="A0A9W6F888"/>
<protein>
    <recommendedName>
        <fullName evidence="8">Dof-type domain-containing protein</fullName>
    </recommendedName>
</protein>
<keyword evidence="2" id="KW-0862">Zinc</keyword>
<reference evidence="9 10" key="1">
    <citation type="journal article" date="2023" name="Commun. Biol.">
        <title>Reorganization of the ancestral sex-determining regions during the evolution of trioecy in Pleodorina starrii.</title>
        <authorList>
            <person name="Takahashi K."/>
            <person name="Suzuki S."/>
            <person name="Kawai-Toyooka H."/>
            <person name="Yamamoto K."/>
            <person name="Hamaji T."/>
            <person name="Ootsuki R."/>
            <person name="Yamaguchi H."/>
            <person name="Kawachi M."/>
            <person name="Higashiyama T."/>
            <person name="Nozaki H."/>
        </authorList>
    </citation>
    <scope>NUCLEOTIDE SEQUENCE [LARGE SCALE GENOMIC DNA]</scope>
    <source>
        <strain evidence="9 10">NIES-4479</strain>
    </source>
</reference>
<dbReference type="OrthoDB" id="1927254at2759"/>
<feature type="compositionally biased region" description="Basic and acidic residues" evidence="7">
    <location>
        <begin position="69"/>
        <end position="98"/>
    </location>
</feature>
<dbReference type="Pfam" id="PF02701">
    <property type="entry name" value="Zn_ribbon_Dof"/>
    <property type="match status" value="1"/>
</dbReference>
<dbReference type="GO" id="GO:0046872">
    <property type="term" value="F:metal ion binding"/>
    <property type="evidence" value="ECO:0007669"/>
    <property type="project" value="UniProtKB-KW"/>
</dbReference>
<dbReference type="InterPro" id="IPR045174">
    <property type="entry name" value="Dof"/>
</dbReference>
<organism evidence="9 10">
    <name type="scientific">Pleodorina starrii</name>
    <dbReference type="NCBI Taxonomy" id="330485"/>
    <lineage>
        <taxon>Eukaryota</taxon>
        <taxon>Viridiplantae</taxon>
        <taxon>Chlorophyta</taxon>
        <taxon>core chlorophytes</taxon>
        <taxon>Chlorophyceae</taxon>
        <taxon>CS clade</taxon>
        <taxon>Chlamydomonadales</taxon>
        <taxon>Volvocaceae</taxon>
        <taxon>Pleodorina</taxon>
    </lineage>
</organism>
<gene>
    <name evidence="9" type="primary">PLEST008146</name>
    <name evidence="9" type="ORF">PLESTB_001474500</name>
</gene>
<dbReference type="GO" id="GO:0003677">
    <property type="term" value="F:DNA binding"/>
    <property type="evidence" value="ECO:0007669"/>
    <property type="project" value="UniProtKB-KW"/>
</dbReference>
<evidence type="ECO:0000256" key="4">
    <source>
        <dbReference type="ARBA" id="ARBA00023125"/>
    </source>
</evidence>